<keyword evidence="1" id="KW-1003">Cell membrane</keyword>
<feature type="domain" description="ABC transporter" evidence="6">
    <location>
        <begin position="343"/>
        <end position="540"/>
    </location>
</feature>
<feature type="compositionally biased region" description="Basic and acidic residues" evidence="5">
    <location>
        <begin position="299"/>
        <end position="310"/>
    </location>
</feature>
<evidence type="ECO:0000256" key="3">
    <source>
        <dbReference type="ARBA" id="ARBA00022741"/>
    </source>
</evidence>
<keyword evidence="1" id="KW-0472">Membrane</keyword>
<evidence type="ECO:0000313" key="8">
    <source>
        <dbReference type="Proteomes" id="UP000278006"/>
    </source>
</evidence>
<feature type="domain" description="ABC transporter" evidence="6">
    <location>
        <begin position="6"/>
        <end position="239"/>
    </location>
</feature>
<evidence type="ECO:0000313" key="7">
    <source>
        <dbReference type="EMBL" id="RMX03486.1"/>
    </source>
</evidence>
<evidence type="ECO:0000259" key="6">
    <source>
        <dbReference type="PROSITE" id="PS50893"/>
    </source>
</evidence>
<organism evidence="7 8">
    <name type="scientific">Corticibacter populi</name>
    <dbReference type="NCBI Taxonomy" id="1550736"/>
    <lineage>
        <taxon>Bacteria</taxon>
        <taxon>Pseudomonadati</taxon>
        <taxon>Pseudomonadota</taxon>
        <taxon>Betaproteobacteria</taxon>
        <taxon>Burkholderiales</taxon>
        <taxon>Comamonadaceae</taxon>
        <taxon>Corticibacter</taxon>
    </lineage>
</organism>
<evidence type="ECO:0000256" key="5">
    <source>
        <dbReference type="SAM" id="MobiDB-lite"/>
    </source>
</evidence>
<keyword evidence="3" id="KW-0547">Nucleotide-binding</keyword>
<name>A0A3M6QK57_9BURK</name>
<keyword evidence="4 7" id="KW-0067">ATP-binding</keyword>
<dbReference type="SUPFAM" id="SSF52540">
    <property type="entry name" value="P-loop containing nucleoside triphosphate hydrolases"/>
    <property type="match status" value="2"/>
</dbReference>
<dbReference type="InterPro" id="IPR050611">
    <property type="entry name" value="ABCF"/>
</dbReference>
<dbReference type="InterPro" id="IPR003439">
    <property type="entry name" value="ABC_transporter-like_ATP-bd"/>
</dbReference>
<dbReference type="PANTHER" id="PTHR19211:SF6">
    <property type="entry name" value="BLL7188 PROTEIN"/>
    <property type="match status" value="1"/>
</dbReference>
<dbReference type="Proteomes" id="UP000278006">
    <property type="component" value="Unassembled WGS sequence"/>
</dbReference>
<keyword evidence="8" id="KW-1185">Reference proteome</keyword>
<dbReference type="Pfam" id="PF00005">
    <property type="entry name" value="ABC_tran"/>
    <property type="match status" value="2"/>
</dbReference>
<dbReference type="PANTHER" id="PTHR19211">
    <property type="entry name" value="ATP-BINDING TRANSPORT PROTEIN-RELATED"/>
    <property type="match status" value="1"/>
</dbReference>
<sequence length="543" mass="58478">MTNPYLTLEGVSHVLPTGRVLFSKLNENFDRRATGLVGRNGVGKSVLARILAGELTPTIGRCSRSGSVHYLAQQSGPPTAGTVAALAGVQDALDALTRIEAGSSDGADFDLLAERWDLPQRLQAGLRDAGLAHLRADSPAHTLSGGEAMRVALLGAALSGAGWLILDEPSNHLDARGREDLIDQLRRWQGGLLVVSHDRELLGHMARIVELSPLGLRSHGGNYAHYAQAKARENATAEEELARRKLERQRERKILQVQRERQERRLARGQRQGREANQARILLDRQKERSQGSGGKLRQAQDARRTELDAQVRDAAGHIAPEAAIHLHAMPTPPPFSSSHGVVLFEGVRLPFGAPALRGPIDLSLHSGQRLGIAGPNGCGKSTLLKVLAGVLPPETGRVLRQAPAVYLDQHLGGLAPQQSALARLRQAAPRSDEARLRMLLAQLGLDAGKAEAPSGRLSGGERLKAALACALYADAPAQLLVLDEPSNHLDLPSLQALESMLRNYRGCLVVASHDAVFMRQIALGERLRASDTGWLLEPWPPA</sequence>
<evidence type="ECO:0000256" key="2">
    <source>
        <dbReference type="ARBA" id="ARBA00022737"/>
    </source>
</evidence>
<comment type="caution">
    <text evidence="7">The sequence shown here is derived from an EMBL/GenBank/DDBJ whole genome shotgun (WGS) entry which is preliminary data.</text>
</comment>
<dbReference type="PROSITE" id="PS50893">
    <property type="entry name" value="ABC_TRANSPORTER_2"/>
    <property type="match status" value="2"/>
</dbReference>
<reference evidence="7 8" key="1">
    <citation type="submission" date="2018-10" db="EMBL/GenBank/DDBJ databases">
        <title>Draft genome of Cortibacter populi DSM10536.</title>
        <authorList>
            <person name="Bernier A.-M."/>
            <person name="Bernard K."/>
        </authorList>
    </citation>
    <scope>NUCLEOTIDE SEQUENCE [LARGE SCALE GENOMIC DNA]</scope>
    <source>
        <strain evidence="7 8">DSM 105136</strain>
    </source>
</reference>
<feature type="region of interest" description="Disordered" evidence="5">
    <location>
        <begin position="261"/>
        <end position="310"/>
    </location>
</feature>
<dbReference type="InterPro" id="IPR027417">
    <property type="entry name" value="P-loop_NTPase"/>
</dbReference>
<evidence type="ECO:0000256" key="4">
    <source>
        <dbReference type="ARBA" id="ARBA00022840"/>
    </source>
</evidence>
<dbReference type="SMART" id="SM00382">
    <property type="entry name" value="AAA"/>
    <property type="match status" value="2"/>
</dbReference>
<dbReference type="AlphaFoldDB" id="A0A3M6QK57"/>
<gene>
    <name evidence="7" type="ORF">D8I35_16530</name>
</gene>
<dbReference type="GO" id="GO:0005524">
    <property type="term" value="F:ATP binding"/>
    <property type="evidence" value="ECO:0007669"/>
    <property type="project" value="UniProtKB-KW"/>
</dbReference>
<dbReference type="InterPro" id="IPR017871">
    <property type="entry name" value="ABC_transporter-like_CS"/>
</dbReference>
<dbReference type="GO" id="GO:0016887">
    <property type="term" value="F:ATP hydrolysis activity"/>
    <property type="evidence" value="ECO:0007669"/>
    <property type="project" value="InterPro"/>
</dbReference>
<dbReference type="FunFam" id="3.40.50.300:FF:001320">
    <property type="entry name" value="Heme ABC transporter ATP-binding protein"/>
    <property type="match status" value="1"/>
</dbReference>
<dbReference type="RefSeq" id="WP_122231409.1">
    <property type="nucleotide sequence ID" value="NZ_RDQO01000006.1"/>
</dbReference>
<dbReference type="EMBL" id="RDQO01000006">
    <property type="protein sequence ID" value="RMX03486.1"/>
    <property type="molecule type" value="Genomic_DNA"/>
</dbReference>
<dbReference type="Gene3D" id="3.40.50.300">
    <property type="entry name" value="P-loop containing nucleotide triphosphate hydrolases"/>
    <property type="match status" value="2"/>
</dbReference>
<dbReference type="PROSITE" id="PS00211">
    <property type="entry name" value="ABC_TRANSPORTER_1"/>
    <property type="match status" value="1"/>
</dbReference>
<dbReference type="OrthoDB" id="9762051at2"/>
<keyword evidence="2" id="KW-0677">Repeat</keyword>
<dbReference type="InterPro" id="IPR003593">
    <property type="entry name" value="AAA+_ATPase"/>
</dbReference>
<evidence type="ECO:0000256" key="1">
    <source>
        <dbReference type="ARBA" id="ARBA00022475"/>
    </source>
</evidence>
<proteinExistence type="predicted"/>
<accession>A0A3M6QK57</accession>
<dbReference type="CDD" id="cd03221">
    <property type="entry name" value="ABCF_EF-3"/>
    <property type="match status" value="1"/>
</dbReference>
<protein>
    <submittedName>
        <fullName evidence="7">ABC transporter ATP-binding protein</fullName>
    </submittedName>
</protein>